<gene>
    <name evidence="1" type="ORF">H2C83_15950</name>
</gene>
<protein>
    <submittedName>
        <fullName evidence="1">DUF72 domain-containing protein</fullName>
    </submittedName>
</protein>
<keyword evidence="2" id="KW-1185">Reference proteome</keyword>
<dbReference type="InterPro" id="IPR036520">
    <property type="entry name" value="UPF0759_sf"/>
</dbReference>
<name>A0A7W1XUY4_9BACL</name>
<dbReference type="SUPFAM" id="SSF117396">
    <property type="entry name" value="TM1631-like"/>
    <property type="match status" value="1"/>
</dbReference>
<proteinExistence type="predicted"/>
<dbReference type="InterPro" id="IPR002763">
    <property type="entry name" value="DUF72"/>
</dbReference>
<comment type="caution">
    <text evidence="1">The sequence shown here is derived from an EMBL/GenBank/DDBJ whole genome shotgun (WGS) entry which is preliminary data.</text>
</comment>
<dbReference type="AlphaFoldDB" id="A0A7W1XUY4"/>
<evidence type="ECO:0000313" key="2">
    <source>
        <dbReference type="Proteomes" id="UP000538292"/>
    </source>
</evidence>
<dbReference type="RefSeq" id="WP_181742235.1">
    <property type="nucleotide sequence ID" value="NZ_JACEOL010000067.1"/>
</dbReference>
<reference evidence="1 2" key="1">
    <citation type="submission" date="2020-07" db="EMBL/GenBank/DDBJ databases">
        <title>Thermoactinomyces phylogeny.</title>
        <authorList>
            <person name="Dunlap C."/>
        </authorList>
    </citation>
    <scope>NUCLEOTIDE SEQUENCE [LARGE SCALE GENOMIC DNA]</scope>
    <source>
        <strain evidence="1 2">AMNI-1</strain>
    </source>
</reference>
<dbReference type="EMBL" id="JACEOL010000067">
    <property type="protein sequence ID" value="MBA4603762.1"/>
    <property type="molecule type" value="Genomic_DNA"/>
</dbReference>
<dbReference type="Proteomes" id="UP000538292">
    <property type="component" value="Unassembled WGS sequence"/>
</dbReference>
<evidence type="ECO:0000313" key="1">
    <source>
        <dbReference type="EMBL" id="MBA4603762.1"/>
    </source>
</evidence>
<dbReference type="Pfam" id="PF01904">
    <property type="entry name" value="DUF72"/>
    <property type="match status" value="1"/>
</dbReference>
<accession>A0A7W1XUY4</accession>
<organism evidence="1 2">
    <name type="scientific">Thermoactinomyces mirandus</name>
    <dbReference type="NCBI Taxonomy" id="2756294"/>
    <lineage>
        <taxon>Bacteria</taxon>
        <taxon>Bacillati</taxon>
        <taxon>Bacillota</taxon>
        <taxon>Bacilli</taxon>
        <taxon>Bacillales</taxon>
        <taxon>Thermoactinomycetaceae</taxon>
        <taxon>Thermoactinomyces</taxon>
    </lineage>
</organism>
<sequence length="70" mass="8188">MTGWNNSGRPDWRDVRYAYCYSYARLDKWARHIQTLSRQVGQLTVLFNNNSEGDAVKNARQMDTQTESCL</sequence>
<dbReference type="Gene3D" id="3.20.20.410">
    <property type="entry name" value="Protein of unknown function UPF0759"/>
    <property type="match status" value="1"/>
</dbReference>